<keyword evidence="1" id="KW-1133">Transmembrane helix</keyword>
<reference evidence="2 3" key="1">
    <citation type="journal article" date="2013" name="Proc. Natl. Acad. Sci. U.S.A.">
        <title>Fine-scale variation in meiotic recombination in Mimulus inferred from population shotgun sequencing.</title>
        <authorList>
            <person name="Hellsten U."/>
            <person name="Wright K.M."/>
            <person name="Jenkins J."/>
            <person name="Shu S."/>
            <person name="Yuan Y."/>
            <person name="Wessler S.R."/>
            <person name="Schmutz J."/>
            <person name="Willis J.H."/>
            <person name="Rokhsar D.S."/>
        </authorList>
    </citation>
    <scope>NUCLEOTIDE SEQUENCE [LARGE SCALE GENOMIC DNA]</scope>
    <source>
        <strain evidence="3">cv. DUN x IM62</strain>
    </source>
</reference>
<sequence>QKIVAAVKKVMLVIVIVVIVIASAYLGYKGLVWLSDWMNENEARQRRKYSRN</sequence>
<name>A0A022PWY3_ERYGU</name>
<keyword evidence="1" id="KW-0812">Transmembrane</keyword>
<dbReference type="EMBL" id="KI632289">
    <property type="protein sequence ID" value="EYU20009.1"/>
    <property type="molecule type" value="Genomic_DNA"/>
</dbReference>
<accession>A0A022PWY3</accession>
<gene>
    <name evidence="2" type="ORF">MIMGU_mgv1a0016062mg</name>
</gene>
<protein>
    <submittedName>
        <fullName evidence="2">Uncharacterized protein</fullName>
    </submittedName>
</protein>
<dbReference type="AlphaFoldDB" id="A0A022PWY3"/>
<feature type="transmembrane region" description="Helical" evidence="1">
    <location>
        <begin position="12"/>
        <end position="28"/>
    </location>
</feature>
<organism evidence="2 3">
    <name type="scientific">Erythranthe guttata</name>
    <name type="common">Yellow monkey flower</name>
    <name type="synonym">Mimulus guttatus</name>
    <dbReference type="NCBI Taxonomy" id="4155"/>
    <lineage>
        <taxon>Eukaryota</taxon>
        <taxon>Viridiplantae</taxon>
        <taxon>Streptophyta</taxon>
        <taxon>Embryophyta</taxon>
        <taxon>Tracheophyta</taxon>
        <taxon>Spermatophyta</taxon>
        <taxon>Magnoliopsida</taxon>
        <taxon>eudicotyledons</taxon>
        <taxon>Gunneridae</taxon>
        <taxon>Pentapetalae</taxon>
        <taxon>asterids</taxon>
        <taxon>lamiids</taxon>
        <taxon>Lamiales</taxon>
        <taxon>Phrymaceae</taxon>
        <taxon>Erythranthe</taxon>
    </lineage>
</organism>
<evidence type="ECO:0000256" key="1">
    <source>
        <dbReference type="SAM" id="Phobius"/>
    </source>
</evidence>
<dbReference type="Proteomes" id="UP000030748">
    <property type="component" value="Unassembled WGS sequence"/>
</dbReference>
<keyword evidence="3" id="KW-1185">Reference proteome</keyword>
<evidence type="ECO:0000313" key="3">
    <source>
        <dbReference type="Proteomes" id="UP000030748"/>
    </source>
</evidence>
<evidence type="ECO:0000313" key="2">
    <source>
        <dbReference type="EMBL" id="EYU20009.1"/>
    </source>
</evidence>
<feature type="non-terminal residue" evidence="2">
    <location>
        <position position="1"/>
    </location>
</feature>
<proteinExistence type="predicted"/>
<keyword evidence="1" id="KW-0472">Membrane</keyword>
<dbReference type="STRING" id="4155.A0A022PWY3"/>